<protein>
    <submittedName>
        <fullName evidence="3">Uncharacterized protein</fullName>
    </submittedName>
</protein>
<evidence type="ECO:0000313" key="4">
    <source>
        <dbReference type="Proteomes" id="UP000240883"/>
    </source>
</evidence>
<dbReference type="EMBL" id="KZ678134">
    <property type="protein sequence ID" value="PSN68356.1"/>
    <property type="molecule type" value="Genomic_DNA"/>
</dbReference>
<gene>
    <name evidence="3" type="ORF">BS50DRAFT_361879</name>
</gene>
<name>A0A2T2NSV6_CORCC</name>
<feature type="transmembrane region" description="Helical" evidence="2">
    <location>
        <begin position="21"/>
        <end position="42"/>
    </location>
</feature>
<accession>A0A2T2NSV6</accession>
<keyword evidence="2" id="KW-0472">Membrane</keyword>
<keyword evidence="2" id="KW-1133">Transmembrane helix</keyword>
<organism evidence="3 4">
    <name type="scientific">Corynespora cassiicola Philippines</name>
    <dbReference type="NCBI Taxonomy" id="1448308"/>
    <lineage>
        <taxon>Eukaryota</taxon>
        <taxon>Fungi</taxon>
        <taxon>Dikarya</taxon>
        <taxon>Ascomycota</taxon>
        <taxon>Pezizomycotina</taxon>
        <taxon>Dothideomycetes</taxon>
        <taxon>Pleosporomycetidae</taxon>
        <taxon>Pleosporales</taxon>
        <taxon>Corynesporascaceae</taxon>
        <taxon>Corynespora</taxon>
    </lineage>
</organism>
<evidence type="ECO:0000256" key="2">
    <source>
        <dbReference type="SAM" id="Phobius"/>
    </source>
</evidence>
<sequence>MPLEYPCAVRAVADWPWIWPWIWPGGRALLLLMMMLLLLPSLPPHRRPTRSAGRIVYPERTSRPSCGRGSSALVQSTLDREAGSRSIKTIASTSAHGNGPSQDTPIFMAPKRR</sequence>
<keyword evidence="4" id="KW-1185">Reference proteome</keyword>
<keyword evidence="2" id="KW-0812">Transmembrane</keyword>
<proteinExistence type="predicted"/>
<feature type="compositionally biased region" description="Polar residues" evidence="1">
    <location>
        <begin position="86"/>
        <end position="104"/>
    </location>
</feature>
<evidence type="ECO:0000313" key="3">
    <source>
        <dbReference type="EMBL" id="PSN68356.1"/>
    </source>
</evidence>
<dbReference type="AlphaFoldDB" id="A0A2T2NSV6"/>
<reference evidence="3 4" key="1">
    <citation type="journal article" date="2018" name="Front. Microbiol.">
        <title>Genome-Wide Analysis of Corynespora cassiicola Leaf Fall Disease Putative Effectors.</title>
        <authorList>
            <person name="Lopez D."/>
            <person name="Ribeiro S."/>
            <person name="Label P."/>
            <person name="Fumanal B."/>
            <person name="Venisse J.S."/>
            <person name="Kohler A."/>
            <person name="de Oliveira R.R."/>
            <person name="Labutti K."/>
            <person name="Lipzen A."/>
            <person name="Lail K."/>
            <person name="Bauer D."/>
            <person name="Ohm R.A."/>
            <person name="Barry K.W."/>
            <person name="Spatafora J."/>
            <person name="Grigoriev I.V."/>
            <person name="Martin F.M."/>
            <person name="Pujade-Renaud V."/>
        </authorList>
    </citation>
    <scope>NUCLEOTIDE SEQUENCE [LARGE SCALE GENOMIC DNA]</scope>
    <source>
        <strain evidence="3 4">Philippines</strain>
    </source>
</reference>
<evidence type="ECO:0000256" key="1">
    <source>
        <dbReference type="SAM" id="MobiDB-lite"/>
    </source>
</evidence>
<dbReference type="Proteomes" id="UP000240883">
    <property type="component" value="Unassembled WGS sequence"/>
</dbReference>
<feature type="region of interest" description="Disordered" evidence="1">
    <location>
        <begin position="45"/>
        <end position="113"/>
    </location>
</feature>